<reference evidence="2" key="1">
    <citation type="journal article" date="2017" name="Genome Biol.">
        <title>Comparative genomics reveals high biological diversity and specific adaptations in the industrially and medically important fungal genus Aspergillus.</title>
        <authorList>
            <person name="de Vries R.P."/>
            <person name="Riley R."/>
            <person name="Wiebenga A."/>
            <person name="Aguilar-Osorio G."/>
            <person name="Amillis S."/>
            <person name="Uchima C.A."/>
            <person name="Anderluh G."/>
            <person name="Asadollahi M."/>
            <person name="Askin M."/>
            <person name="Barry K."/>
            <person name="Battaglia E."/>
            <person name="Bayram O."/>
            <person name="Benocci T."/>
            <person name="Braus-Stromeyer S.A."/>
            <person name="Caldana C."/>
            <person name="Canovas D."/>
            <person name="Cerqueira G.C."/>
            <person name="Chen F."/>
            <person name="Chen W."/>
            <person name="Choi C."/>
            <person name="Clum A."/>
            <person name="Dos Santos R.A."/>
            <person name="Damasio A.R."/>
            <person name="Diallinas G."/>
            <person name="Emri T."/>
            <person name="Fekete E."/>
            <person name="Flipphi M."/>
            <person name="Freyberg S."/>
            <person name="Gallo A."/>
            <person name="Gournas C."/>
            <person name="Habgood R."/>
            <person name="Hainaut M."/>
            <person name="Harispe M.L."/>
            <person name="Henrissat B."/>
            <person name="Hilden K.S."/>
            <person name="Hope R."/>
            <person name="Hossain A."/>
            <person name="Karabika E."/>
            <person name="Karaffa L."/>
            <person name="Karanyi Z."/>
            <person name="Krasevec N."/>
            <person name="Kuo A."/>
            <person name="Kusch H."/>
            <person name="LaButti K."/>
            <person name="Lagendijk E.L."/>
            <person name="Lapidus A."/>
            <person name="Levasseur A."/>
            <person name="Lindquist E."/>
            <person name="Lipzen A."/>
            <person name="Logrieco A.F."/>
            <person name="MacCabe A."/>
            <person name="Maekelae M.R."/>
            <person name="Malavazi I."/>
            <person name="Melin P."/>
            <person name="Meyer V."/>
            <person name="Mielnichuk N."/>
            <person name="Miskei M."/>
            <person name="Molnar A.P."/>
            <person name="Mule G."/>
            <person name="Ngan C.Y."/>
            <person name="Orejas M."/>
            <person name="Orosz E."/>
            <person name="Ouedraogo J.P."/>
            <person name="Overkamp K.M."/>
            <person name="Park H.-S."/>
            <person name="Perrone G."/>
            <person name="Piumi F."/>
            <person name="Punt P.J."/>
            <person name="Ram A.F."/>
            <person name="Ramon A."/>
            <person name="Rauscher S."/>
            <person name="Record E."/>
            <person name="Riano-Pachon D.M."/>
            <person name="Robert V."/>
            <person name="Roehrig J."/>
            <person name="Ruller R."/>
            <person name="Salamov A."/>
            <person name="Salih N.S."/>
            <person name="Samson R.A."/>
            <person name="Sandor E."/>
            <person name="Sanguinetti M."/>
            <person name="Schuetze T."/>
            <person name="Sepcic K."/>
            <person name="Shelest E."/>
            <person name="Sherlock G."/>
            <person name="Sophianopoulou V."/>
            <person name="Squina F.M."/>
            <person name="Sun H."/>
            <person name="Susca A."/>
            <person name="Todd R.B."/>
            <person name="Tsang A."/>
            <person name="Unkles S.E."/>
            <person name="van de Wiele N."/>
            <person name="van Rossen-Uffink D."/>
            <person name="Oliveira J.V."/>
            <person name="Vesth T.C."/>
            <person name="Visser J."/>
            <person name="Yu J.-H."/>
            <person name="Zhou M."/>
            <person name="Andersen M.R."/>
            <person name="Archer D.B."/>
            <person name="Baker S.E."/>
            <person name="Benoit I."/>
            <person name="Brakhage A.A."/>
            <person name="Braus G.H."/>
            <person name="Fischer R."/>
            <person name="Frisvad J.C."/>
            <person name="Goldman G.H."/>
            <person name="Houbraken J."/>
            <person name="Oakley B."/>
            <person name="Pocsi I."/>
            <person name="Scazzocchio C."/>
            <person name="Seiboth B."/>
            <person name="vanKuyk P.A."/>
            <person name="Wortman J."/>
            <person name="Dyer P.S."/>
            <person name="Grigoriev I.V."/>
        </authorList>
    </citation>
    <scope>NUCLEOTIDE SEQUENCE [LARGE SCALE GENOMIC DNA]</scope>
    <source>
        <strain evidence="2">DTO 134E9</strain>
    </source>
</reference>
<name>A0A1L9RR81_ASPWE</name>
<accession>A0A1L9RR81</accession>
<dbReference type="EMBL" id="KV878211">
    <property type="protein sequence ID" value="OJJ37383.1"/>
    <property type="molecule type" value="Genomic_DNA"/>
</dbReference>
<keyword evidence="2" id="KW-1185">Reference proteome</keyword>
<gene>
    <name evidence="1" type="ORF">ASPWEDRAFT_39069</name>
</gene>
<organism evidence="1 2">
    <name type="scientific">Aspergillus wentii DTO 134E9</name>
    <dbReference type="NCBI Taxonomy" id="1073089"/>
    <lineage>
        <taxon>Eukaryota</taxon>
        <taxon>Fungi</taxon>
        <taxon>Dikarya</taxon>
        <taxon>Ascomycota</taxon>
        <taxon>Pezizomycotina</taxon>
        <taxon>Eurotiomycetes</taxon>
        <taxon>Eurotiomycetidae</taxon>
        <taxon>Eurotiales</taxon>
        <taxon>Aspergillaceae</taxon>
        <taxon>Aspergillus</taxon>
        <taxon>Aspergillus subgen. Cremei</taxon>
    </lineage>
</organism>
<sequence>MNQIIAKRDRLAGSPPPFLCLLSLHPILLSSPSIVSASSLDAHSGPTWPIHVFLSSLPQFLVFSFWLRDYWFFVSEAESSSTPIDRPLGFSLLLFDLFSRHIDFPGPYRLVLGLSAHRDFTVSVVLVLPSEARQSDALRP</sequence>
<evidence type="ECO:0000313" key="1">
    <source>
        <dbReference type="EMBL" id="OJJ37383.1"/>
    </source>
</evidence>
<dbReference type="VEuPathDB" id="FungiDB:ASPWEDRAFT_39069"/>
<dbReference type="Proteomes" id="UP000184383">
    <property type="component" value="Unassembled WGS sequence"/>
</dbReference>
<protein>
    <submittedName>
        <fullName evidence="1">Uncharacterized protein</fullName>
    </submittedName>
</protein>
<dbReference type="RefSeq" id="XP_040691059.1">
    <property type="nucleotide sequence ID" value="XM_040835022.1"/>
</dbReference>
<proteinExistence type="predicted"/>
<dbReference type="AlphaFoldDB" id="A0A1L9RR81"/>
<dbReference type="GeneID" id="63750870"/>
<evidence type="ECO:0000313" key="2">
    <source>
        <dbReference type="Proteomes" id="UP000184383"/>
    </source>
</evidence>